<comment type="caution">
    <text evidence="1">The sequence shown here is derived from an EMBL/GenBank/DDBJ whole genome shotgun (WGS) entry which is preliminary data.</text>
</comment>
<gene>
    <name evidence="1" type="ORF">B0I18_11374</name>
</gene>
<proteinExistence type="predicted"/>
<evidence type="ECO:0008006" key="3">
    <source>
        <dbReference type="Google" id="ProtNLM"/>
    </source>
</evidence>
<keyword evidence="2" id="KW-1185">Reference proteome</keyword>
<evidence type="ECO:0000313" key="2">
    <source>
        <dbReference type="Proteomes" id="UP000240572"/>
    </source>
</evidence>
<dbReference type="InterPro" id="IPR014710">
    <property type="entry name" value="RmlC-like_jellyroll"/>
</dbReference>
<evidence type="ECO:0000313" key="1">
    <source>
        <dbReference type="EMBL" id="PSK89062.1"/>
    </source>
</evidence>
<organism evidence="1 2">
    <name type="scientific">Taibaiella chishuiensis</name>
    <dbReference type="NCBI Taxonomy" id="1434707"/>
    <lineage>
        <taxon>Bacteria</taxon>
        <taxon>Pseudomonadati</taxon>
        <taxon>Bacteroidota</taxon>
        <taxon>Chitinophagia</taxon>
        <taxon>Chitinophagales</taxon>
        <taxon>Chitinophagaceae</taxon>
        <taxon>Taibaiella</taxon>
    </lineage>
</organism>
<accession>A0A2P8CVQ9</accession>
<dbReference type="Gene3D" id="2.60.120.10">
    <property type="entry name" value="Jelly Rolls"/>
    <property type="match status" value="1"/>
</dbReference>
<dbReference type="Proteomes" id="UP000240572">
    <property type="component" value="Unassembled WGS sequence"/>
</dbReference>
<dbReference type="OrthoDB" id="1467537at2"/>
<dbReference type="EMBL" id="PYGD01000013">
    <property type="protein sequence ID" value="PSK89062.1"/>
    <property type="molecule type" value="Genomic_DNA"/>
</dbReference>
<dbReference type="SUPFAM" id="SSF51182">
    <property type="entry name" value="RmlC-like cupins"/>
    <property type="match status" value="1"/>
</dbReference>
<dbReference type="InterPro" id="IPR011051">
    <property type="entry name" value="RmlC_Cupin_sf"/>
</dbReference>
<reference evidence="1 2" key="1">
    <citation type="submission" date="2018-03" db="EMBL/GenBank/DDBJ databases">
        <title>Genomic Encyclopedia of Type Strains, Phase III (KMG-III): the genomes of soil and plant-associated and newly described type strains.</title>
        <authorList>
            <person name="Whitman W."/>
        </authorList>
    </citation>
    <scope>NUCLEOTIDE SEQUENCE [LARGE SCALE GENOMIC DNA]</scope>
    <source>
        <strain evidence="1 2">CGMCC 1.12700</strain>
    </source>
</reference>
<dbReference type="AlphaFoldDB" id="A0A2P8CVQ9"/>
<sequence length="122" mass="14009">MITITPLDKVGSNEQGYTYEYFHERYGRHLIGFRKAGSVSGRHYHKGLSLTKDPEILILASGNAQLNWRKVNDTLTEQVFVEAPARIEIPAYIWHELLALTDCTFIELNSLSEHQADTFRDE</sequence>
<protein>
    <recommendedName>
        <fullName evidence="3">WxcM-like protein</fullName>
    </recommendedName>
</protein>
<dbReference type="RefSeq" id="WP_106525086.1">
    <property type="nucleotide sequence ID" value="NZ_PYGD01000013.1"/>
</dbReference>
<name>A0A2P8CVQ9_9BACT</name>